<dbReference type="InterPro" id="IPR036046">
    <property type="entry name" value="Acylphosphatase-like_dom_sf"/>
</dbReference>
<dbReference type="GO" id="GO:0016743">
    <property type="term" value="F:carboxyl- or carbamoyltransferase activity"/>
    <property type="evidence" value="ECO:0007669"/>
    <property type="project" value="UniProtKB-UniRule"/>
</dbReference>
<dbReference type="UniPathway" id="UPA00335"/>
<dbReference type="InterPro" id="IPR017968">
    <property type="entry name" value="Acylphosphatase_CS"/>
</dbReference>
<protein>
    <recommendedName>
        <fullName evidence="8">Carbamoyltransferase HypF</fullName>
        <ecNumber evidence="8">6.2.-.-</ecNumber>
    </recommendedName>
</protein>
<dbReference type="InterPro" id="IPR001792">
    <property type="entry name" value="Acylphosphatase-like_dom"/>
</dbReference>
<dbReference type="OrthoDB" id="9808093at2"/>
<dbReference type="KEGG" id="msl:Msil_3753"/>
<name>B8EJE3_METSB</name>
<sequence length="809" mass="87178">MNTPLRTPFAEPIQTVEIRVRGRVQGVGFRPAIWRIARKIGLDGETFNDGEGVLIRARGAASQIAALIDDIRAAPPPLAEIASIDTRDYHGDVGSGFVIPESSSGATRTEVSPDAAICEACAAEIFDPFVRRFRYPFTNCTHCGPRLSIVRSVPYDRATTSMAPFPLCEACGGEYRDPADRRFHAEATACHVCGPRAKLIRFDGRAFSFEQHSMLDDVDAALSLIQKGEIVAIKALGGYQLACDATNAEAIATLRERKRRDRKPFALMARDLEVVRRYATVGADEAAALTSREAPIVLLVAGGSERLPDQIAPGLATLGFMLPSTPLHLLLLRRMTRPVVMTSGNLSDEPQVIGDAEAAQKLSAIASYALIHNREIANRIDDSVVRRMGGRLRVLRRARGYAPASIALPQGFEKAPEILAYGGELKSSFCLVKDGRAVLSQHQGDLEDALTYDDYRKNLALYRELFDHRPTALAADLHPDYLSSKLARMAATGDGLPLIEIQHHHAHATACLAENGRPLDAAPVLAIVLDGLGYGADGAIWGGEFLLADYRGFERIGTFKPVAMPGAAQAAREPWRNLYAHLMAEMGWPAFAMNFAELDVFAALSAKPLATVQAMLKSAFNSPQASSCGRLFDAAAASVGLCFDRQAYEGEAAARFEAIVSSKTMAEEGEELAYPLSIPNLKSSGLPYIEPLGMWNALLGDLILKTPAPVIAARFHKGLARAIAAMALKLARRGDAEGRPPRFDTIALSGGCFQNKVLFEKVLGRLQALDFEVLTHSRTPANDGGVALGQAAIAAAHLIDAGADRRKAS</sequence>
<evidence type="ECO:0000313" key="13">
    <source>
        <dbReference type="Proteomes" id="UP000002257"/>
    </source>
</evidence>
<dbReference type="PANTHER" id="PTHR42959:SF1">
    <property type="entry name" value="CARBAMOYLTRANSFERASE HYPF"/>
    <property type="match status" value="1"/>
</dbReference>
<keyword evidence="3" id="KW-0436">Ligase</keyword>
<dbReference type="Gene3D" id="3.30.420.40">
    <property type="match status" value="1"/>
</dbReference>
<dbReference type="PIRSF" id="PIRSF006256">
    <property type="entry name" value="CMPcnvr_hdrg_mat"/>
    <property type="match status" value="1"/>
</dbReference>
<feature type="domain" description="YrdC-like" evidence="11">
    <location>
        <begin position="215"/>
        <end position="400"/>
    </location>
</feature>
<dbReference type="InterPro" id="IPR004421">
    <property type="entry name" value="Carbamoyltransferase_HypF"/>
</dbReference>
<dbReference type="InterPro" id="IPR006070">
    <property type="entry name" value="Sua5-like_dom"/>
</dbReference>
<dbReference type="Pfam" id="PF00708">
    <property type="entry name" value="Acylphosphatase"/>
    <property type="match status" value="1"/>
</dbReference>
<evidence type="ECO:0000256" key="7">
    <source>
        <dbReference type="ARBA" id="ARBA00048220"/>
    </source>
</evidence>
<dbReference type="GO" id="GO:0003725">
    <property type="term" value="F:double-stranded RNA binding"/>
    <property type="evidence" value="ECO:0007669"/>
    <property type="project" value="InterPro"/>
</dbReference>
<dbReference type="SUPFAM" id="SSF55821">
    <property type="entry name" value="YrdC/RibB"/>
    <property type="match status" value="1"/>
</dbReference>
<evidence type="ECO:0000256" key="9">
    <source>
        <dbReference type="PROSITE-ProRule" id="PRU00520"/>
    </source>
</evidence>
<dbReference type="InterPro" id="IPR055128">
    <property type="entry name" value="HypF_C_2"/>
</dbReference>
<dbReference type="InterPro" id="IPR041440">
    <property type="entry name" value="HypF_C"/>
</dbReference>
<comment type="catalytic activity">
    <reaction evidence="7 8">
        <text>C-terminal L-cysteinyl-[HypE protein] + carbamoyl phosphate + ATP + H2O = C-terminal S-carboxamide-L-cysteinyl-[HypE protein] + AMP + phosphate + diphosphate + H(+)</text>
        <dbReference type="Rhea" id="RHEA:55636"/>
        <dbReference type="Rhea" id="RHEA-COMP:14247"/>
        <dbReference type="Rhea" id="RHEA-COMP:14392"/>
        <dbReference type="ChEBI" id="CHEBI:15377"/>
        <dbReference type="ChEBI" id="CHEBI:15378"/>
        <dbReference type="ChEBI" id="CHEBI:30616"/>
        <dbReference type="ChEBI" id="CHEBI:33019"/>
        <dbReference type="ChEBI" id="CHEBI:43474"/>
        <dbReference type="ChEBI" id="CHEBI:58228"/>
        <dbReference type="ChEBI" id="CHEBI:76913"/>
        <dbReference type="ChEBI" id="CHEBI:139126"/>
        <dbReference type="ChEBI" id="CHEBI:456215"/>
    </reaction>
</comment>
<feature type="active site" evidence="9">
    <location>
        <position position="48"/>
    </location>
</feature>
<comment type="pathway">
    <text evidence="1 8">Protein modification; [NiFe] hydrogenase maturation.</text>
</comment>
<evidence type="ECO:0000256" key="2">
    <source>
        <dbReference type="ARBA" id="ARBA00008097"/>
    </source>
</evidence>
<comment type="similarity">
    <text evidence="2 8">Belongs to the carbamoyltransferase HypF family.</text>
</comment>
<dbReference type="Gene3D" id="3.30.420.360">
    <property type="match status" value="1"/>
</dbReference>
<dbReference type="STRING" id="395965.Msil_3753"/>
<dbReference type="GO" id="GO:0016874">
    <property type="term" value="F:ligase activity"/>
    <property type="evidence" value="ECO:0007669"/>
    <property type="project" value="UniProtKB-UniRule"/>
</dbReference>
<evidence type="ECO:0000256" key="1">
    <source>
        <dbReference type="ARBA" id="ARBA00004711"/>
    </source>
</evidence>
<accession>B8EJE3</accession>
<organism evidence="12 13">
    <name type="scientific">Methylocella silvestris (strain DSM 15510 / CIP 108128 / LMG 27833 / NCIMB 13906 / BL2)</name>
    <dbReference type="NCBI Taxonomy" id="395965"/>
    <lineage>
        <taxon>Bacteria</taxon>
        <taxon>Pseudomonadati</taxon>
        <taxon>Pseudomonadota</taxon>
        <taxon>Alphaproteobacteria</taxon>
        <taxon>Hyphomicrobiales</taxon>
        <taxon>Beijerinckiaceae</taxon>
        <taxon>Methylocella</taxon>
    </lineage>
</organism>
<feature type="domain" description="Acylphosphatase-like" evidence="10">
    <location>
        <begin position="15"/>
        <end position="101"/>
    </location>
</feature>
<keyword evidence="13" id="KW-1185">Reference proteome</keyword>
<dbReference type="NCBIfam" id="TIGR00143">
    <property type="entry name" value="hypF"/>
    <property type="match status" value="1"/>
</dbReference>
<dbReference type="RefSeq" id="WP_012592703.1">
    <property type="nucleotide sequence ID" value="NC_011666.1"/>
</dbReference>
<dbReference type="eggNOG" id="COG0068">
    <property type="taxonomic scope" value="Bacteria"/>
</dbReference>
<comment type="function">
    <text evidence="8">Involved in the maturation of [NiFe] hydrogenases. Along with HypE, it catalyzes the synthesis of the CN ligands of the active site iron of [NiFe]-hydrogenases. HypF functions as a carbamoyl transferase using carbamoylphosphate as a substrate and transferring the carboxamido moiety in an ATP-dependent reaction to the thiolate of the C-terminal cysteine of HypE yielding a protein-S-carboxamide.</text>
</comment>
<dbReference type="GO" id="GO:0003998">
    <property type="term" value="F:acylphosphatase activity"/>
    <property type="evidence" value="ECO:0007669"/>
    <property type="project" value="UniProtKB-EC"/>
</dbReference>
<dbReference type="EMBL" id="CP001280">
    <property type="protein sequence ID" value="ACK52635.1"/>
    <property type="molecule type" value="Genomic_DNA"/>
</dbReference>
<dbReference type="Gene3D" id="3.90.870.50">
    <property type="match status" value="1"/>
</dbReference>
<dbReference type="PROSITE" id="PS00150">
    <property type="entry name" value="ACYLPHOSPHATASE_1"/>
    <property type="match status" value="1"/>
</dbReference>
<dbReference type="InterPro" id="IPR051060">
    <property type="entry name" value="Carbamoyltrans_HypF-like"/>
</dbReference>
<keyword evidence="5" id="KW-0863">Zinc-finger</keyword>
<dbReference type="PROSITE" id="PS51160">
    <property type="entry name" value="ACYLPHOSPHATASE_3"/>
    <property type="match status" value="1"/>
</dbReference>
<dbReference type="PANTHER" id="PTHR42959">
    <property type="entry name" value="CARBAMOYLTRANSFERASE"/>
    <property type="match status" value="1"/>
</dbReference>
<dbReference type="SUPFAM" id="SSF54975">
    <property type="entry name" value="Acylphosphatase/BLUF domain-like"/>
    <property type="match status" value="1"/>
</dbReference>
<proteinExistence type="inferred from homology"/>
<reference evidence="12 13" key="1">
    <citation type="journal article" date="2010" name="J. Bacteriol.">
        <title>Complete genome sequence of the aerobic facultative methanotroph Methylocella silvestris BL2.</title>
        <authorList>
            <person name="Chen Y."/>
            <person name="Crombie A."/>
            <person name="Rahman M.T."/>
            <person name="Dedysh S.N."/>
            <person name="Liesack W."/>
            <person name="Stott M.B."/>
            <person name="Alam M."/>
            <person name="Theisen A.R."/>
            <person name="Murrell J.C."/>
            <person name="Dunfield P.F."/>
        </authorList>
    </citation>
    <scope>NUCLEOTIDE SEQUENCE [LARGE SCALE GENOMIC DNA]</scope>
    <source>
        <strain evidence="13">DSM 15510 / CIP 108128 / LMG 27833 / NCIMB 13906 / BL2</strain>
    </source>
</reference>
<evidence type="ECO:0000259" key="11">
    <source>
        <dbReference type="PROSITE" id="PS51163"/>
    </source>
</evidence>
<keyword evidence="6" id="KW-0862">Zinc</keyword>
<evidence type="ECO:0000259" key="10">
    <source>
        <dbReference type="PROSITE" id="PS51160"/>
    </source>
</evidence>
<keyword evidence="9" id="KW-0378">Hydrolase</keyword>
<gene>
    <name evidence="12" type="ordered locus">Msil_3753</name>
</gene>
<dbReference type="Pfam" id="PF22521">
    <property type="entry name" value="HypF_C_2"/>
    <property type="match status" value="1"/>
</dbReference>
<dbReference type="AlphaFoldDB" id="B8EJE3"/>
<dbReference type="EC" id="6.2.-.-" evidence="8"/>
<feature type="active site" evidence="9">
    <location>
        <position position="30"/>
    </location>
</feature>
<dbReference type="Pfam" id="PF17788">
    <property type="entry name" value="HypF_C"/>
    <property type="match status" value="1"/>
</dbReference>
<keyword evidence="4" id="KW-0479">Metal-binding</keyword>
<dbReference type="HOGENOM" id="CLU_009164_0_0_5"/>
<evidence type="ECO:0000256" key="5">
    <source>
        <dbReference type="ARBA" id="ARBA00022771"/>
    </source>
</evidence>
<dbReference type="Proteomes" id="UP000002257">
    <property type="component" value="Chromosome"/>
</dbReference>
<evidence type="ECO:0000256" key="3">
    <source>
        <dbReference type="ARBA" id="ARBA00022598"/>
    </source>
</evidence>
<dbReference type="InterPro" id="IPR011125">
    <property type="entry name" value="Znf_HypF"/>
</dbReference>
<dbReference type="GO" id="GO:0008270">
    <property type="term" value="F:zinc ion binding"/>
    <property type="evidence" value="ECO:0007669"/>
    <property type="project" value="UniProtKB-KW"/>
</dbReference>
<dbReference type="Pfam" id="PF07503">
    <property type="entry name" value="zf-HYPF"/>
    <property type="match status" value="2"/>
</dbReference>
<dbReference type="PROSITE" id="PS51163">
    <property type="entry name" value="YRDC"/>
    <property type="match status" value="1"/>
</dbReference>
<dbReference type="GO" id="GO:0051604">
    <property type="term" value="P:protein maturation"/>
    <property type="evidence" value="ECO:0007669"/>
    <property type="project" value="TreeGrafter"/>
</dbReference>
<evidence type="ECO:0000256" key="4">
    <source>
        <dbReference type="ARBA" id="ARBA00022723"/>
    </source>
</evidence>
<dbReference type="Pfam" id="PF01300">
    <property type="entry name" value="Sua5_yciO_yrdC"/>
    <property type="match status" value="1"/>
</dbReference>
<evidence type="ECO:0000256" key="6">
    <source>
        <dbReference type="ARBA" id="ARBA00022833"/>
    </source>
</evidence>
<evidence type="ECO:0000313" key="12">
    <source>
        <dbReference type="EMBL" id="ACK52635.1"/>
    </source>
</evidence>
<evidence type="ECO:0000256" key="8">
    <source>
        <dbReference type="PIRNR" id="PIRNR006256"/>
    </source>
</evidence>
<comment type="catalytic activity">
    <reaction evidence="9">
        <text>an acyl phosphate + H2O = a carboxylate + phosphate + H(+)</text>
        <dbReference type="Rhea" id="RHEA:14965"/>
        <dbReference type="ChEBI" id="CHEBI:15377"/>
        <dbReference type="ChEBI" id="CHEBI:15378"/>
        <dbReference type="ChEBI" id="CHEBI:29067"/>
        <dbReference type="ChEBI" id="CHEBI:43474"/>
        <dbReference type="ChEBI" id="CHEBI:59918"/>
        <dbReference type="EC" id="3.6.1.7"/>
    </reaction>
</comment>
<dbReference type="InterPro" id="IPR017945">
    <property type="entry name" value="DHBP_synth_RibB-like_a/b_dom"/>
</dbReference>
<dbReference type="Gene3D" id="3.30.110.120">
    <property type="match status" value="1"/>
</dbReference>